<evidence type="ECO:0000313" key="2">
    <source>
        <dbReference type="Proteomes" id="UP000008141"/>
    </source>
</evidence>
<keyword evidence="2" id="KW-1185">Reference proteome</keyword>
<dbReference type="SUPFAM" id="SSF57184">
    <property type="entry name" value="Growth factor receptor domain"/>
    <property type="match status" value="1"/>
</dbReference>
<accession>E1ZCC5</accession>
<dbReference type="AlphaFoldDB" id="E1ZCC5"/>
<dbReference type="Proteomes" id="UP000008141">
    <property type="component" value="Unassembled WGS sequence"/>
</dbReference>
<dbReference type="RefSeq" id="XP_005848893.1">
    <property type="nucleotide sequence ID" value="XM_005848831.1"/>
</dbReference>
<reference evidence="1 2" key="1">
    <citation type="journal article" date="2010" name="Plant Cell">
        <title>The Chlorella variabilis NC64A genome reveals adaptation to photosymbiosis, coevolution with viruses, and cryptic sex.</title>
        <authorList>
            <person name="Blanc G."/>
            <person name="Duncan G."/>
            <person name="Agarkova I."/>
            <person name="Borodovsky M."/>
            <person name="Gurnon J."/>
            <person name="Kuo A."/>
            <person name="Lindquist E."/>
            <person name="Lucas S."/>
            <person name="Pangilinan J."/>
            <person name="Polle J."/>
            <person name="Salamov A."/>
            <person name="Terry A."/>
            <person name="Yamada T."/>
            <person name="Dunigan D.D."/>
            <person name="Grigoriev I.V."/>
            <person name="Claverie J.M."/>
            <person name="Van Etten J.L."/>
        </authorList>
    </citation>
    <scope>NUCLEOTIDE SEQUENCE [LARGE SCALE GENOMIC DNA]</scope>
    <source>
        <strain evidence="1 2">NC64A</strain>
    </source>
</reference>
<dbReference type="OrthoDB" id="517972at2759"/>
<dbReference type="EMBL" id="GL433841">
    <property type="protein sequence ID" value="EFN56791.1"/>
    <property type="molecule type" value="Genomic_DNA"/>
</dbReference>
<proteinExistence type="predicted"/>
<evidence type="ECO:0000313" key="1">
    <source>
        <dbReference type="EMBL" id="EFN56791.1"/>
    </source>
</evidence>
<protein>
    <submittedName>
        <fullName evidence="1">Uncharacterized protein</fullName>
    </submittedName>
</protein>
<dbReference type="InterPro" id="IPR009030">
    <property type="entry name" value="Growth_fac_rcpt_cys_sf"/>
</dbReference>
<dbReference type="KEGG" id="cvr:CHLNCDRAFT_51564"/>
<gene>
    <name evidence="1" type="ORF">CHLNCDRAFT_51564</name>
</gene>
<dbReference type="InParanoid" id="E1ZCC5"/>
<organism evidence="2">
    <name type="scientific">Chlorella variabilis</name>
    <name type="common">Green alga</name>
    <dbReference type="NCBI Taxonomy" id="554065"/>
    <lineage>
        <taxon>Eukaryota</taxon>
        <taxon>Viridiplantae</taxon>
        <taxon>Chlorophyta</taxon>
        <taxon>core chlorophytes</taxon>
        <taxon>Trebouxiophyceae</taxon>
        <taxon>Chlorellales</taxon>
        <taxon>Chlorellaceae</taxon>
        <taxon>Chlorella clade</taxon>
        <taxon>Chlorella</taxon>
    </lineage>
</organism>
<dbReference type="GeneID" id="17356318"/>
<name>E1ZCC5_CHLVA</name>
<sequence>MARDIMFNQEQLMNQQELDKYNTAINAIEEQIGARCGAQNCITLRNLPPSQRNSQKRYANDCGTRISASVSKACNGSKWSADEPKRCPIGDNALGGVCDPNGFCYDVYEEAEWFADLEYILDLFTEKDGIDNFNKFANWMDVKATVALAKGATLKILVLQHIIMASGSTARNAELIVFANRVANRLQSRVDFHLTKTNLEKVVRAYTNPTDLNYQDSMASMEWPQADFRECKRDPPTDFCFFGLCTYTFEYSFRFALDKKIKMNQWWDFSDLAASSCGYANKARDGIARGVELLWKEVDKSLVDVKSIIQDLRILSSDGGMPAACNRRGRCTTCPVLGAFMKDKMCYLCPEKCLRCTLQTGVCTSCKKGFVLLAKDNVCLPALG</sequence>